<dbReference type="STRING" id="1231391.GCA_000308195_01481"/>
<comment type="caution">
    <text evidence="11">The sequence shown here is derived from an EMBL/GenBank/DDBJ whole genome shotgun (WGS) entry which is preliminary data.</text>
</comment>
<evidence type="ECO:0000256" key="4">
    <source>
        <dbReference type="ARBA" id="ARBA00022801"/>
    </source>
</evidence>
<dbReference type="CDD" id="cd14840">
    <property type="entry name" value="D-Ala-D-Ala_dipeptidase_Aad"/>
    <property type="match status" value="1"/>
</dbReference>
<reference evidence="11 12" key="1">
    <citation type="submission" date="2018-04" db="EMBL/GenBank/DDBJ databases">
        <title>Genomic Encyclopedia of Type Strains, Phase IV (KMG-IV): sequencing the most valuable type-strain genomes for metagenomic binning, comparative biology and taxonomic classification.</title>
        <authorList>
            <person name="Goeker M."/>
        </authorList>
    </citation>
    <scope>NUCLEOTIDE SEQUENCE [LARGE SCALE GENOMIC DNA]</scope>
    <source>
        <strain evidence="11 12">DSM 10065</strain>
    </source>
</reference>
<feature type="binding site" evidence="9">
    <location>
        <position position="152"/>
    </location>
    <ligand>
        <name>Zn(2+)</name>
        <dbReference type="ChEBI" id="CHEBI:29105"/>
        <note>catalytic</note>
    </ligand>
</feature>
<comment type="function">
    <text evidence="9">Catalyzes hydrolysis of the D-alanyl-D-alanine dipeptide.</text>
</comment>
<dbReference type="HAMAP" id="MF_01924">
    <property type="entry name" value="A_A_dipeptidase"/>
    <property type="match status" value="1"/>
</dbReference>
<dbReference type="GO" id="GO:0071555">
    <property type="term" value="P:cell wall organization"/>
    <property type="evidence" value="ECO:0007669"/>
    <property type="project" value="UniProtKB-KW"/>
</dbReference>
<keyword evidence="4 9" id="KW-0378">Hydrolase</keyword>
<dbReference type="GO" id="GO:0008237">
    <property type="term" value="F:metallopeptidase activity"/>
    <property type="evidence" value="ECO:0007669"/>
    <property type="project" value="UniProtKB-KW"/>
</dbReference>
<dbReference type="PANTHER" id="PTHR43126">
    <property type="entry name" value="D-ALANYL-D-ALANINE DIPEPTIDASE"/>
    <property type="match status" value="1"/>
</dbReference>
<keyword evidence="12" id="KW-1185">Reference proteome</keyword>
<feature type="binding site" evidence="9">
    <location>
        <position position="212"/>
    </location>
    <ligand>
        <name>Zn(2+)</name>
        <dbReference type="ChEBI" id="CHEBI:29105"/>
        <note>catalytic</note>
    </ligand>
</feature>
<evidence type="ECO:0000313" key="11">
    <source>
        <dbReference type="EMBL" id="PVY67732.1"/>
    </source>
</evidence>
<organism evidence="11 12">
    <name type="scientific">Pusillimonas noertemannii</name>
    <dbReference type="NCBI Taxonomy" id="305977"/>
    <lineage>
        <taxon>Bacteria</taxon>
        <taxon>Pseudomonadati</taxon>
        <taxon>Pseudomonadota</taxon>
        <taxon>Betaproteobacteria</taxon>
        <taxon>Burkholderiales</taxon>
        <taxon>Alcaligenaceae</taxon>
        <taxon>Pusillimonas</taxon>
    </lineage>
</organism>
<dbReference type="EMBL" id="QEKO01000001">
    <property type="protein sequence ID" value="PVY67732.1"/>
    <property type="molecule type" value="Genomic_DNA"/>
</dbReference>
<dbReference type="GO" id="GO:0160237">
    <property type="term" value="F:D-Ala-D-Ala dipeptidase activity"/>
    <property type="evidence" value="ECO:0007669"/>
    <property type="project" value="UniProtKB-EC"/>
</dbReference>
<evidence type="ECO:0000256" key="2">
    <source>
        <dbReference type="ARBA" id="ARBA00022670"/>
    </source>
</evidence>
<evidence type="ECO:0000256" key="8">
    <source>
        <dbReference type="ARBA" id="ARBA00023316"/>
    </source>
</evidence>
<feature type="site" description="Transition state stabilizer" evidence="9">
    <location>
        <position position="118"/>
    </location>
</feature>
<keyword evidence="7 9" id="KW-0482">Metalloprotease</keyword>
<gene>
    <name evidence="9" type="primary">ddpX</name>
    <name evidence="11" type="ORF">C7440_0115</name>
</gene>
<protein>
    <recommendedName>
        <fullName evidence="9">D-alanyl-D-alanine dipeptidase</fullName>
        <shortName evidence="9">D-Ala-D-Ala dipeptidase</shortName>
        <ecNumber evidence="9">3.4.13.22</ecNumber>
    </recommendedName>
</protein>
<dbReference type="InterPro" id="IPR009045">
    <property type="entry name" value="Zn_M74/Hedgehog-like"/>
</dbReference>
<accession>A0A2U1CPB5</accession>
<comment type="catalytic activity">
    <reaction evidence="1 9">
        <text>D-alanyl-D-alanine + H2O = 2 D-alanine</text>
        <dbReference type="Rhea" id="RHEA:20661"/>
        <dbReference type="ChEBI" id="CHEBI:15377"/>
        <dbReference type="ChEBI" id="CHEBI:57416"/>
        <dbReference type="ChEBI" id="CHEBI:57822"/>
        <dbReference type="EC" id="3.4.13.22"/>
    </reaction>
</comment>
<sequence>MGKQAGGQCDTALHAQTGAQLLPADAATESRPASDTGSAGVKRTPSHLSPAGLVTIDPAEYLVEVDLAYAGSNNFVCLPIYAADAPCMLRADAAACLKRAALAARRAGLSLKILDAYRPPAAQEVLWRICPDPAYVADPAQGSNHSRGVAVDVTLLGDDGTALDMGTGFDDMRELSHHDRPDLPAAVQRNRHLLLGIMLQAGFVSLPTEWWHYELPGASAYPLLDEAGVLLIDRRL</sequence>
<dbReference type="NCBIfam" id="NF007557">
    <property type="entry name" value="PRK10178.1"/>
    <property type="match status" value="1"/>
</dbReference>
<keyword evidence="5 9" id="KW-0862">Zinc</keyword>
<keyword evidence="2 9" id="KW-0645">Protease</keyword>
<keyword evidence="8" id="KW-0961">Cell wall biogenesis/degradation</keyword>
<evidence type="ECO:0000256" key="1">
    <source>
        <dbReference type="ARBA" id="ARBA00001362"/>
    </source>
</evidence>
<name>A0A2U1CPB5_9BURK</name>
<evidence type="ECO:0000256" key="9">
    <source>
        <dbReference type="HAMAP-Rule" id="MF_01924"/>
    </source>
</evidence>
<dbReference type="SUPFAM" id="SSF55166">
    <property type="entry name" value="Hedgehog/DD-peptidase"/>
    <property type="match status" value="1"/>
</dbReference>
<dbReference type="Pfam" id="PF01427">
    <property type="entry name" value="Peptidase_M15"/>
    <property type="match status" value="1"/>
</dbReference>
<dbReference type="EC" id="3.4.13.22" evidence="9"/>
<dbReference type="GO" id="GO:0008270">
    <property type="term" value="F:zinc ion binding"/>
    <property type="evidence" value="ECO:0007669"/>
    <property type="project" value="UniProtKB-UniRule"/>
</dbReference>
<dbReference type="PANTHER" id="PTHR43126:SF1">
    <property type="entry name" value="D-ALANYL-D-ALANINE DIPEPTIDASE"/>
    <property type="match status" value="1"/>
</dbReference>
<keyword evidence="3 9" id="KW-0479">Metal-binding</keyword>
<evidence type="ECO:0000256" key="10">
    <source>
        <dbReference type="SAM" id="MobiDB-lite"/>
    </source>
</evidence>
<feature type="binding site" evidence="9">
    <location>
        <position position="145"/>
    </location>
    <ligand>
        <name>Zn(2+)</name>
        <dbReference type="ChEBI" id="CHEBI:29105"/>
        <note>catalytic</note>
    </ligand>
</feature>
<feature type="active site" description="Proton donor/acceptor" evidence="9">
    <location>
        <position position="209"/>
    </location>
</feature>
<dbReference type="GO" id="GO:0006508">
    <property type="term" value="P:proteolysis"/>
    <property type="evidence" value="ECO:0007669"/>
    <property type="project" value="UniProtKB-KW"/>
</dbReference>
<evidence type="ECO:0000256" key="3">
    <source>
        <dbReference type="ARBA" id="ARBA00022723"/>
    </source>
</evidence>
<comment type="similarity">
    <text evidence="9">Belongs to the peptidase M15D family.</text>
</comment>
<evidence type="ECO:0000256" key="5">
    <source>
        <dbReference type="ARBA" id="ARBA00022833"/>
    </source>
</evidence>
<proteinExistence type="inferred from homology"/>
<keyword evidence="6 9" id="KW-0224">Dipeptidase</keyword>
<feature type="region of interest" description="Disordered" evidence="10">
    <location>
        <begin position="24"/>
        <end position="45"/>
    </location>
</feature>
<evidence type="ECO:0000256" key="7">
    <source>
        <dbReference type="ARBA" id="ARBA00023049"/>
    </source>
</evidence>
<evidence type="ECO:0000313" key="12">
    <source>
        <dbReference type="Proteomes" id="UP000246145"/>
    </source>
</evidence>
<comment type="cofactor">
    <cofactor evidence="9">
        <name>Zn(2+)</name>
        <dbReference type="ChEBI" id="CHEBI:29105"/>
    </cofactor>
    <text evidence="9">Binds 1 zinc ion per subunit.</text>
</comment>
<dbReference type="Gene3D" id="3.30.1380.10">
    <property type="match status" value="1"/>
</dbReference>
<dbReference type="InterPro" id="IPR000755">
    <property type="entry name" value="A_A_dipeptidase"/>
</dbReference>
<dbReference type="AlphaFoldDB" id="A0A2U1CPB5"/>
<dbReference type="Proteomes" id="UP000246145">
    <property type="component" value="Unassembled WGS sequence"/>
</dbReference>
<evidence type="ECO:0000256" key="6">
    <source>
        <dbReference type="ARBA" id="ARBA00022997"/>
    </source>
</evidence>